<gene>
    <name evidence="1" type="ORF">ICL16_21920</name>
</gene>
<protein>
    <submittedName>
        <fullName evidence="1">Uncharacterized protein</fullName>
    </submittedName>
</protein>
<comment type="caution">
    <text evidence="1">The sequence shown here is derived from an EMBL/GenBank/DDBJ whole genome shotgun (WGS) entry which is preliminary data.</text>
</comment>
<proteinExistence type="predicted"/>
<organism evidence="1 2">
    <name type="scientific">Iningainema tapete BLCC-T55</name>
    <dbReference type="NCBI Taxonomy" id="2748662"/>
    <lineage>
        <taxon>Bacteria</taxon>
        <taxon>Bacillati</taxon>
        <taxon>Cyanobacteriota</taxon>
        <taxon>Cyanophyceae</taxon>
        <taxon>Nostocales</taxon>
        <taxon>Scytonemataceae</taxon>
        <taxon>Iningainema tapete</taxon>
    </lineage>
</organism>
<dbReference type="EMBL" id="JACXAE010000072">
    <property type="protein sequence ID" value="MBD2774648.1"/>
    <property type="molecule type" value="Genomic_DNA"/>
</dbReference>
<name>A0A8J7BYU3_9CYAN</name>
<dbReference type="RefSeq" id="WP_190831991.1">
    <property type="nucleotide sequence ID" value="NZ_CAWPPI010000072.1"/>
</dbReference>
<dbReference type="AlphaFoldDB" id="A0A8J7BYU3"/>
<dbReference type="Proteomes" id="UP000629098">
    <property type="component" value="Unassembled WGS sequence"/>
</dbReference>
<sequence length="82" mass="9475">MPNDLMSEKAYLEVNGCLPNIRVDIHRNANVCRDAPSGRLYICVRSLIYMINSLFERQKSKYLEIFTVQTPHRGVSTVKFRG</sequence>
<evidence type="ECO:0000313" key="1">
    <source>
        <dbReference type="EMBL" id="MBD2774648.1"/>
    </source>
</evidence>
<keyword evidence="2" id="KW-1185">Reference proteome</keyword>
<accession>A0A8J7BYU3</accession>
<evidence type="ECO:0000313" key="2">
    <source>
        <dbReference type="Proteomes" id="UP000629098"/>
    </source>
</evidence>
<reference evidence="1" key="1">
    <citation type="submission" date="2020-09" db="EMBL/GenBank/DDBJ databases">
        <title>Iningainema tapete sp. nov. (Scytonemataceae, Cyanobacteria) from greenhouses in central Florida (USA) produces two types of nodularin with biosynthetic potential for microcystin-LR and anabaenopeptins.</title>
        <authorList>
            <person name="Berthold D.E."/>
            <person name="Lefler F.W."/>
            <person name="Huang I.-S."/>
            <person name="Abdulla H."/>
            <person name="Zimba P.V."/>
            <person name="Laughinghouse H.D. IV."/>
        </authorList>
    </citation>
    <scope>NUCLEOTIDE SEQUENCE</scope>
    <source>
        <strain evidence="1">BLCCT55</strain>
    </source>
</reference>